<feature type="transmembrane region" description="Helical" evidence="1">
    <location>
        <begin position="72"/>
        <end position="90"/>
    </location>
</feature>
<dbReference type="PANTHER" id="PTHR31876">
    <property type="entry name" value="COV-LIKE PROTEIN 1"/>
    <property type="match status" value="1"/>
</dbReference>
<protein>
    <recommendedName>
        <fullName evidence="4">DUF502 domain-containing protein</fullName>
    </recommendedName>
</protein>
<dbReference type="eggNOG" id="COG2928">
    <property type="taxonomic scope" value="Bacteria"/>
</dbReference>
<proteinExistence type="predicted"/>
<keyword evidence="1" id="KW-0472">Membrane</keyword>
<dbReference type="Proteomes" id="UP000018731">
    <property type="component" value="Unassembled WGS sequence"/>
</dbReference>
<keyword evidence="3" id="KW-1185">Reference proteome</keyword>
<dbReference type="OrthoDB" id="9780267at2"/>
<dbReference type="PANTHER" id="PTHR31876:SF26">
    <property type="entry name" value="PROTEIN LIKE COV 2"/>
    <property type="match status" value="1"/>
</dbReference>
<keyword evidence="1" id="KW-0812">Transmembrane</keyword>
<evidence type="ECO:0000313" key="2">
    <source>
        <dbReference type="EMBL" id="ETD24056.1"/>
    </source>
</evidence>
<dbReference type="EMBL" id="AZJI01000004">
    <property type="protein sequence ID" value="ETD24056.1"/>
    <property type="molecule type" value="Genomic_DNA"/>
</dbReference>
<keyword evidence="1" id="KW-1133">Transmembrane helix</keyword>
<evidence type="ECO:0000313" key="3">
    <source>
        <dbReference type="Proteomes" id="UP000018731"/>
    </source>
</evidence>
<sequence>MQPTNTNQQKQPHSTNPTKDKNIISHCFSSFFTLIGRGLLALAPIIILLWLLKFAYDFIAHIIGAIFDTTEHNMFATIAILVILLGILLYSGHLLEKKKDFILLKISEFFIGKIPFIASIYNVIKDMVKMFSGGNDKQYLGVGYIKLGEQEVIGFITKEESNERGEFLWVFVPTTPNPTSGFLFCAPKDKVRRSDLSVAEGFKKVVSLGIK</sequence>
<evidence type="ECO:0008006" key="4">
    <source>
        <dbReference type="Google" id="ProtNLM"/>
    </source>
</evidence>
<organism evidence="2 3">
    <name type="scientific">Helicobacter macacae MIT 99-5501</name>
    <dbReference type="NCBI Taxonomy" id="1357400"/>
    <lineage>
        <taxon>Bacteria</taxon>
        <taxon>Pseudomonadati</taxon>
        <taxon>Campylobacterota</taxon>
        <taxon>Epsilonproteobacteria</taxon>
        <taxon>Campylobacterales</taxon>
        <taxon>Helicobacteraceae</taxon>
        <taxon>Helicobacter</taxon>
    </lineage>
</organism>
<dbReference type="RefSeq" id="WP_023927527.1">
    <property type="nucleotide sequence ID" value="NZ_KI669454.1"/>
</dbReference>
<feature type="transmembrane region" description="Helical" evidence="1">
    <location>
        <begin position="31"/>
        <end position="52"/>
    </location>
</feature>
<dbReference type="AlphaFoldDB" id="V8CBG4"/>
<comment type="caution">
    <text evidence="2">The sequence shown here is derived from an EMBL/GenBank/DDBJ whole genome shotgun (WGS) entry which is preliminary data.</text>
</comment>
<dbReference type="InterPro" id="IPR007462">
    <property type="entry name" value="COV1-like"/>
</dbReference>
<reference evidence="2 3" key="1">
    <citation type="journal article" date="2014" name="Genome Announc.">
        <title>Draft genome sequences of six enterohepatic helicobacter species isolated from humans and one from rhesus macaques.</title>
        <authorList>
            <person name="Shen Z."/>
            <person name="Sheh A."/>
            <person name="Young S.K."/>
            <person name="Abouelliel A."/>
            <person name="Ward D.V."/>
            <person name="Earl A.M."/>
            <person name="Fox J.G."/>
        </authorList>
    </citation>
    <scope>NUCLEOTIDE SEQUENCE [LARGE SCALE GENOMIC DNA]</scope>
    <source>
        <strain evidence="2 3">MIT 99-5501</strain>
    </source>
</reference>
<dbReference type="HOGENOM" id="CLU_068050_2_2_7"/>
<name>V8CBG4_9HELI</name>
<feature type="transmembrane region" description="Helical" evidence="1">
    <location>
        <begin position="102"/>
        <end position="124"/>
    </location>
</feature>
<dbReference type="Pfam" id="PF04367">
    <property type="entry name" value="DUF502"/>
    <property type="match status" value="1"/>
</dbReference>
<evidence type="ECO:0000256" key="1">
    <source>
        <dbReference type="SAM" id="Phobius"/>
    </source>
</evidence>
<dbReference type="PATRIC" id="fig|1357400.3.peg.1105"/>
<accession>V8CBG4</accession>
<gene>
    <name evidence="2" type="ORF">HMPREF2086_00803</name>
</gene>